<keyword evidence="2" id="KW-1185">Reference proteome</keyword>
<evidence type="ECO:0008006" key="3">
    <source>
        <dbReference type="Google" id="ProtNLM"/>
    </source>
</evidence>
<comment type="caution">
    <text evidence="1">The sequence shown here is derived from an EMBL/GenBank/DDBJ whole genome shotgun (WGS) entry which is preliminary data.</text>
</comment>
<name>A0A6L5EFD6_9ENTR</name>
<sequence>MTTVKARRPSPLQRRILIVLAALAERCPGPVATRDIEQILANGSERPVYGNNLRDSCRRMENAGWIRTLRTRNLHLHVELTAAGRELAAPLLATEQERMLAEQRATAVCVLPLVPAGTAEDAGTPGADRPVQLDGSWHMACRGDYVLRLDGTTCLQLWNAAGQLTRLAGDPLQVATWLQACHDAGIVVRMQINESHTPEEGEPAGTATTDLTDTWYRQLDAALQAEGITGLNEEIRQAVIMPGEALRDLPAPARLLRVLRESPEAFPLSAAAYEEDTEAALADLLERAGFTGGQAQELQMHRIRWPLMSQEEYDRHDLNSLLDELERRQLFCKRDQLVALVFSPVRKAGENWTERLQWLLSTDGFGFHSPLSRENATPALNYLAGYVGQDAVKQLTTYVVWAGDKQAGKP</sequence>
<organism evidence="1 2">
    <name type="scientific">Citrobacter telavivensis</name>
    <dbReference type="NCBI Taxonomy" id="2653932"/>
    <lineage>
        <taxon>Bacteria</taxon>
        <taxon>Pseudomonadati</taxon>
        <taxon>Pseudomonadota</taxon>
        <taxon>Gammaproteobacteria</taxon>
        <taxon>Enterobacterales</taxon>
        <taxon>Enterobacteriaceae</taxon>
        <taxon>Citrobacter</taxon>
    </lineage>
</organism>
<dbReference type="EMBL" id="WHIY01000025">
    <property type="protein sequence ID" value="MPQ54189.1"/>
    <property type="molecule type" value="Genomic_DNA"/>
</dbReference>
<dbReference type="RefSeq" id="WP_048242158.1">
    <property type="nucleotide sequence ID" value="NZ_WHIY01000025.1"/>
</dbReference>
<gene>
    <name evidence="1" type="ORF">GBB84_25210</name>
</gene>
<accession>A0A6L5EFD6</accession>
<protein>
    <recommendedName>
        <fullName evidence="3">YdeA protein</fullName>
    </recommendedName>
</protein>
<dbReference type="Proteomes" id="UP000475079">
    <property type="component" value="Unassembled WGS sequence"/>
</dbReference>
<proteinExistence type="predicted"/>
<reference evidence="1 2" key="1">
    <citation type="submission" date="2019-10" db="EMBL/GenBank/DDBJ databases">
        <title>Characterization of a new Citrobacter species.</title>
        <authorList>
            <person name="Goncalves Ribeiro T."/>
            <person name="Izdebski R."/>
            <person name="Urbanowicz P."/>
            <person name="Carmeli Y."/>
            <person name="Gniadkowski M."/>
            <person name="Peixe L."/>
        </authorList>
    </citation>
    <scope>NUCLEOTIDE SEQUENCE [LARGE SCALE GENOMIC DNA]</scope>
    <source>
        <strain evidence="1 2">NMI7905_11</strain>
    </source>
</reference>
<evidence type="ECO:0000313" key="2">
    <source>
        <dbReference type="Proteomes" id="UP000475079"/>
    </source>
</evidence>
<dbReference type="AlphaFoldDB" id="A0A6L5EFD6"/>
<evidence type="ECO:0000313" key="1">
    <source>
        <dbReference type="EMBL" id="MPQ54189.1"/>
    </source>
</evidence>